<evidence type="ECO:0000313" key="2">
    <source>
        <dbReference type="EMBL" id="MDT8898572.1"/>
    </source>
</evidence>
<dbReference type="InterPro" id="IPR050099">
    <property type="entry name" value="SIS_GmhA/DiaA_subfam"/>
</dbReference>
<proteinExistence type="predicted"/>
<feature type="domain" description="SIS" evidence="1">
    <location>
        <begin position="36"/>
        <end position="219"/>
    </location>
</feature>
<dbReference type="InterPro" id="IPR046348">
    <property type="entry name" value="SIS_dom_sf"/>
</dbReference>
<keyword evidence="3" id="KW-1185">Reference proteome</keyword>
<dbReference type="EMBL" id="JAUHMF010000002">
    <property type="protein sequence ID" value="MDT8898572.1"/>
    <property type="molecule type" value="Genomic_DNA"/>
</dbReference>
<gene>
    <name evidence="2" type="ORF">QYE77_09850</name>
</gene>
<comment type="caution">
    <text evidence="2">The sequence shown here is derived from an EMBL/GenBank/DDBJ whole genome shotgun (WGS) entry which is preliminary data.</text>
</comment>
<dbReference type="InterPro" id="IPR035472">
    <property type="entry name" value="RpiR-like_SIS"/>
</dbReference>
<accession>A0ABU3NP29</accession>
<dbReference type="Proteomes" id="UP001254165">
    <property type="component" value="Unassembled WGS sequence"/>
</dbReference>
<dbReference type="PROSITE" id="PS51464">
    <property type="entry name" value="SIS"/>
    <property type="match status" value="1"/>
</dbReference>
<dbReference type="SUPFAM" id="SSF53697">
    <property type="entry name" value="SIS domain"/>
    <property type="match status" value="1"/>
</dbReference>
<dbReference type="PANTHER" id="PTHR30390:SF7">
    <property type="entry name" value="PHOSPHOHEPTOSE ISOMERASE"/>
    <property type="match status" value="1"/>
</dbReference>
<dbReference type="PANTHER" id="PTHR30390">
    <property type="entry name" value="SEDOHEPTULOSE 7-PHOSPHATE ISOMERASE / DNAA INITIATOR-ASSOCIATING FACTOR FOR REPLICATION INITIATION"/>
    <property type="match status" value="1"/>
</dbReference>
<evidence type="ECO:0000313" key="3">
    <source>
        <dbReference type="Proteomes" id="UP001254165"/>
    </source>
</evidence>
<dbReference type="Pfam" id="PF13580">
    <property type="entry name" value="SIS_2"/>
    <property type="match status" value="1"/>
</dbReference>
<dbReference type="NCBIfam" id="NF002805">
    <property type="entry name" value="PRK02947.1"/>
    <property type="match status" value="1"/>
</dbReference>
<evidence type="ECO:0000259" key="1">
    <source>
        <dbReference type="PROSITE" id="PS51464"/>
    </source>
</evidence>
<dbReference type="RefSeq" id="WP_315625235.1">
    <property type="nucleotide sequence ID" value="NZ_JAUHMF010000002.1"/>
</dbReference>
<reference evidence="2 3" key="1">
    <citation type="submission" date="2023-07" db="EMBL/GenBank/DDBJ databases">
        <title>Novel species of Thermanaerothrix with wide hydrolytic capabilities.</title>
        <authorList>
            <person name="Zayulina K.S."/>
            <person name="Podosokorskaya O.A."/>
            <person name="Elcheninov A.G."/>
        </authorList>
    </citation>
    <scope>NUCLEOTIDE SEQUENCE [LARGE SCALE GENOMIC DNA]</scope>
    <source>
        <strain evidence="2 3">4228-RoL</strain>
    </source>
</reference>
<protein>
    <submittedName>
        <fullName evidence="2">SIS domain-containing protein</fullName>
    </submittedName>
</protein>
<dbReference type="CDD" id="cd05013">
    <property type="entry name" value="SIS_RpiR"/>
    <property type="match status" value="1"/>
</dbReference>
<dbReference type="InterPro" id="IPR001347">
    <property type="entry name" value="SIS_dom"/>
</dbReference>
<sequence>MDRSSGIERYFETVFHTLETVRQAEAATMAQVAERITASLVEGGVLHIFGAGHAHLLAEEISYRAGGLVPVNPILDIGYTLMANPPSRTTALERLEGYARTLMDGYDLRPGEVLIVFSQSGINPGPVDVALYGKEKGLTVVAITSLTQSRAQASRHSSGKRVFEIADFVIDTHIPPGDAAVEIAPNLPRVSPLSTVVGAAILQALVAEVATRWYQTQGTPPPVWMSANLPEGDRYNQQWIAKFPSRRKTF</sequence>
<name>A0ABU3NP29_9CHLR</name>
<organism evidence="2 3">
    <name type="scientific">Thermanaerothrix solaris</name>
    <dbReference type="NCBI Taxonomy" id="3058434"/>
    <lineage>
        <taxon>Bacteria</taxon>
        <taxon>Bacillati</taxon>
        <taxon>Chloroflexota</taxon>
        <taxon>Anaerolineae</taxon>
        <taxon>Anaerolineales</taxon>
        <taxon>Anaerolineaceae</taxon>
        <taxon>Thermanaerothrix</taxon>
    </lineage>
</organism>
<dbReference type="Gene3D" id="3.40.50.10490">
    <property type="entry name" value="Glucose-6-phosphate isomerase like protein, domain 1"/>
    <property type="match status" value="1"/>
</dbReference>